<sequence>MIESRLEIVGPLAVSIVFFPSYNNQDLNGVALAPTPAYMAAYIANRIVYQVHTMLLAGHGVDENGNAFWEVQDDSENINNGDCGYLRFSQELLILGSLIVEYIEIVLRG</sequence>
<name>A0A565B2Y2_9BRAS</name>
<organism evidence="1 2">
    <name type="scientific">Arabis nemorensis</name>
    <dbReference type="NCBI Taxonomy" id="586526"/>
    <lineage>
        <taxon>Eukaryota</taxon>
        <taxon>Viridiplantae</taxon>
        <taxon>Streptophyta</taxon>
        <taxon>Embryophyta</taxon>
        <taxon>Tracheophyta</taxon>
        <taxon>Spermatophyta</taxon>
        <taxon>Magnoliopsida</taxon>
        <taxon>eudicotyledons</taxon>
        <taxon>Gunneridae</taxon>
        <taxon>Pentapetalae</taxon>
        <taxon>rosids</taxon>
        <taxon>malvids</taxon>
        <taxon>Brassicales</taxon>
        <taxon>Brassicaceae</taxon>
        <taxon>Arabideae</taxon>
        <taxon>Arabis</taxon>
    </lineage>
</organism>
<dbReference type="AlphaFoldDB" id="A0A565B2Y2"/>
<gene>
    <name evidence="1" type="ORF">ANE_LOCUS6382</name>
</gene>
<accession>A0A565B2Y2</accession>
<reference evidence="1" key="1">
    <citation type="submission" date="2019-07" db="EMBL/GenBank/DDBJ databases">
        <authorList>
            <person name="Dittberner H."/>
        </authorList>
    </citation>
    <scope>NUCLEOTIDE SEQUENCE [LARGE SCALE GENOMIC DNA]</scope>
</reference>
<keyword evidence="2" id="KW-1185">Reference proteome</keyword>
<proteinExistence type="predicted"/>
<dbReference type="OrthoDB" id="1038587at2759"/>
<protein>
    <submittedName>
        <fullName evidence="1">Uncharacterized protein</fullName>
    </submittedName>
</protein>
<dbReference type="Proteomes" id="UP000489600">
    <property type="component" value="Unassembled WGS sequence"/>
</dbReference>
<evidence type="ECO:0000313" key="2">
    <source>
        <dbReference type="Proteomes" id="UP000489600"/>
    </source>
</evidence>
<evidence type="ECO:0000313" key="1">
    <source>
        <dbReference type="EMBL" id="VVA95937.1"/>
    </source>
</evidence>
<dbReference type="EMBL" id="CABITT030000002">
    <property type="protein sequence ID" value="VVA95937.1"/>
    <property type="molecule type" value="Genomic_DNA"/>
</dbReference>
<comment type="caution">
    <text evidence="1">The sequence shown here is derived from an EMBL/GenBank/DDBJ whole genome shotgun (WGS) entry which is preliminary data.</text>
</comment>